<protein>
    <recommendedName>
        <fullName evidence="3">Porin</fullName>
    </recommendedName>
</protein>
<sequence>MFSNLHEGGLPFGKMNSSQFGLNILQHRNKYSDKALVFGGYLEADGSVWNGSTIVRANRTAKSEKVVNTYQSGKGLYLTTAALYTAANLGRYVTAEMTLLGNENTSPVVSDAFVMFGNLDDFPVYATVGKNRLPIGSFAGGGVWTGSLVQMLFRPNRVTNASVAYFDHGLSANVTLFQTDDHTSDFSSALFYGKQIEQWLLGMNVGYVHDVNGTGNPSFNAATRSGTADKTRIGAVNTGATVAYDIYGVGAGWAQTTHTSTVTNNSYAGAWYVRAGLAPEVYGRSTNFSLSYHGAYNTNDIPITLSGSPINCYSTQGSDNSGGVKVSGSGINRMMIAAVQRPFFTENVLIGLEYAYMHMYNHQHSNAWTLDLSVYF</sequence>
<dbReference type="EMBL" id="BMJS01000059">
    <property type="protein sequence ID" value="GGG07844.1"/>
    <property type="molecule type" value="Genomic_DNA"/>
</dbReference>
<evidence type="ECO:0000313" key="1">
    <source>
        <dbReference type="EMBL" id="GGG07844.1"/>
    </source>
</evidence>
<proteinExistence type="predicted"/>
<gene>
    <name evidence="1" type="ORF">GCM10010995_26760</name>
</gene>
<keyword evidence="2" id="KW-1185">Reference proteome</keyword>
<accession>A0A8J3EAA4</accession>
<dbReference type="InterPro" id="IPR021956">
    <property type="entry name" value="DUF3573"/>
</dbReference>
<dbReference type="Pfam" id="PF12097">
    <property type="entry name" value="DUF3573"/>
    <property type="match status" value="1"/>
</dbReference>
<dbReference type="AlphaFoldDB" id="A0A8J3EAA4"/>
<evidence type="ECO:0000313" key="2">
    <source>
        <dbReference type="Proteomes" id="UP000636949"/>
    </source>
</evidence>
<name>A0A8J3EAA4_9GAMM</name>
<dbReference type="NCBIfam" id="NF033652">
    <property type="entry name" value="LbtU_sider_porin"/>
    <property type="match status" value="1"/>
</dbReference>
<reference evidence="1" key="1">
    <citation type="journal article" date="2014" name="Int. J. Syst. Evol. Microbiol.">
        <title>Complete genome sequence of Corynebacterium casei LMG S-19264T (=DSM 44701T), isolated from a smear-ripened cheese.</title>
        <authorList>
            <consortium name="US DOE Joint Genome Institute (JGI-PGF)"/>
            <person name="Walter F."/>
            <person name="Albersmeier A."/>
            <person name="Kalinowski J."/>
            <person name="Ruckert C."/>
        </authorList>
    </citation>
    <scope>NUCLEOTIDE SEQUENCE</scope>
    <source>
        <strain evidence="1">CGMCC 1.15758</strain>
    </source>
</reference>
<dbReference type="Proteomes" id="UP000636949">
    <property type="component" value="Unassembled WGS sequence"/>
</dbReference>
<organism evidence="1 2">
    <name type="scientific">Cysteiniphilum litorale</name>
    <dbReference type="NCBI Taxonomy" id="2056700"/>
    <lineage>
        <taxon>Bacteria</taxon>
        <taxon>Pseudomonadati</taxon>
        <taxon>Pseudomonadota</taxon>
        <taxon>Gammaproteobacteria</taxon>
        <taxon>Thiotrichales</taxon>
        <taxon>Fastidiosibacteraceae</taxon>
        <taxon>Cysteiniphilum</taxon>
    </lineage>
</organism>
<evidence type="ECO:0008006" key="3">
    <source>
        <dbReference type="Google" id="ProtNLM"/>
    </source>
</evidence>
<reference evidence="1" key="2">
    <citation type="submission" date="2020-09" db="EMBL/GenBank/DDBJ databases">
        <authorList>
            <person name="Sun Q."/>
            <person name="Zhou Y."/>
        </authorList>
    </citation>
    <scope>NUCLEOTIDE SEQUENCE</scope>
    <source>
        <strain evidence="1">CGMCC 1.15758</strain>
    </source>
</reference>
<comment type="caution">
    <text evidence="1">The sequence shown here is derived from an EMBL/GenBank/DDBJ whole genome shotgun (WGS) entry which is preliminary data.</text>
</comment>